<evidence type="ECO:0000313" key="2">
    <source>
        <dbReference type="EMBL" id="MCU6765600.1"/>
    </source>
</evidence>
<dbReference type="EMBL" id="JAOQJL010000016">
    <property type="protein sequence ID" value="MCU6765600.1"/>
    <property type="molecule type" value="Genomic_DNA"/>
</dbReference>
<feature type="domain" description="DUF6273" evidence="1">
    <location>
        <begin position="12"/>
        <end position="118"/>
    </location>
</feature>
<organism evidence="2 3">
    <name type="scientific">Blautia ammoniilytica</name>
    <dbReference type="NCBI Taxonomy" id="2981782"/>
    <lineage>
        <taxon>Bacteria</taxon>
        <taxon>Bacillati</taxon>
        <taxon>Bacillota</taxon>
        <taxon>Clostridia</taxon>
        <taxon>Lachnospirales</taxon>
        <taxon>Lachnospiraceae</taxon>
        <taxon>Blautia</taxon>
    </lineage>
</organism>
<keyword evidence="3" id="KW-1185">Reference proteome</keyword>
<dbReference type="Pfam" id="PF19789">
    <property type="entry name" value="DUF6273"/>
    <property type="match status" value="1"/>
</dbReference>
<sequence length="122" mass="13824">MDEDSLEKYRGTFGDEKLFMEEKDTSDRIFLLSEEEAEECLPTSQEKQAEPTEYALAQGVSAVERTTDFDYGYCSWWLRSPGFLQKNANYVSESGVTSFYGAAVDNLDFGVRPAMWINITAS</sequence>
<protein>
    <submittedName>
        <fullName evidence="2">DUF6273 domain-containing protein</fullName>
    </submittedName>
</protein>
<dbReference type="InterPro" id="IPR046240">
    <property type="entry name" value="DUF6273"/>
</dbReference>
<proteinExistence type="predicted"/>
<reference evidence="2 3" key="1">
    <citation type="journal article" date="2021" name="ISME Commun">
        <title>Automated analysis of genomic sequences facilitates high-throughput and comprehensive description of bacteria.</title>
        <authorList>
            <person name="Hitch T.C.A."/>
        </authorList>
    </citation>
    <scope>NUCLEOTIDE SEQUENCE [LARGE SCALE GENOMIC DNA]</scope>
    <source>
        <strain evidence="2 3">Sanger_23</strain>
    </source>
</reference>
<gene>
    <name evidence="2" type="ORF">OCV61_09275</name>
</gene>
<accession>A0ABT2TTU9</accession>
<dbReference type="Proteomes" id="UP001652409">
    <property type="component" value="Unassembled WGS sequence"/>
</dbReference>
<evidence type="ECO:0000259" key="1">
    <source>
        <dbReference type="Pfam" id="PF19789"/>
    </source>
</evidence>
<evidence type="ECO:0000313" key="3">
    <source>
        <dbReference type="Proteomes" id="UP001652409"/>
    </source>
</evidence>
<name>A0ABT2TTU9_9FIRM</name>
<comment type="caution">
    <text evidence="2">The sequence shown here is derived from an EMBL/GenBank/DDBJ whole genome shotgun (WGS) entry which is preliminary data.</text>
</comment>
<dbReference type="RefSeq" id="WP_262582770.1">
    <property type="nucleotide sequence ID" value="NZ_JAOQJL010000016.1"/>
</dbReference>